<dbReference type="Proteomes" id="UP000326396">
    <property type="component" value="Linkage Group LG17"/>
</dbReference>
<dbReference type="EMBL" id="SZYD01000009">
    <property type="protein sequence ID" value="KAD5318020.1"/>
    <property type="molecule type" value="Genomic_DNA"/>
</dbReference>
<evidence type="ECO:0000256" key="1">
    <source>
        <dbReference type="SAM" id="MobiDB-lite"/>
    </source>
</evidence>
<dbReference type="AlphaFoldDB" id="A0A5N6NUS2"/>
<feature type="region of interest" description="Disordered" evidence="1">
    <location>
        <begin position="39"/>
        <end position="58"/>
    </location>
</feature>
<keyword evidence="3" id="KW-1185">Reference proteome</keyword>
<reference evidence="2 3" key="1">
    <citation type="submission" date="2019-05" db="EMBL/GenBank/DDBJ databases">
        <title>Mikania micrantha, genome provides insights into the molecular mechanism of rapid growth.</title>
        <authorList>
            <person name="Liu B."/>
        </authorList>
    </citation>
    <scope>NUCLEOTIDE SEQUENCE [LARGE SCALE GENOMIC DNA]</scope>
    <source>
        <strain evidence="2">NLD-2019</strain>
        <tissue evidence="2">Leaf</tissue>
    </source>
</reference>
<gene>
    <name evidence="2" type="ORF">E3N88_17966</name>
</gene>
<evidence type="ECO:0000313" key="3">
    <source>
        <dbReference type="Proteomes" id="UP000326396"/>
    </source>
</evidence>
<organism evidence="2 3">
    <name type="scientific">Mikania micrantha</name>
    <name type="common">bitter vine</name>
    <dbReference type="NCBI Taxonomy" id="192012"/>
    <lineage>
        <taxon>Eukaryota</taxon>
        <taxon>Viridiplantae</taxon>
        <taxon>Streptophyta</taxon>
        <taxon>Embryophyta</taxon>
        <taxon>Tracheophyta</taxon>
        <taxon>Spermatophyta</taxon>
        <taxon>Magnoliopsida</taxon>
        <taxon>eudicotyledons</taxon>
        <taxon>Gunneridae</taxon>
        <taxon>Pentapetalae</taxon>
        <taxon>asterids</taxon>
        <taxon>campanulids</taxon>
        <taxon>Asterales</taxon>
        <taxon>Asteraceae</taxon>
        <taxon>Asteroideae</taxon>
        <taxon>Heliantheae alliance</taxon>
        <taxon>Eupatorieae</taxon>
        <taxon>Mikania</taxon>
    </lineage>
</organism>
<sequence length="92" mass="10580">MRSKKNERRLPERYVDGVSTIPWQNQRFFIPNTDAIEEDVGGTRNGDTVSTQPGTLPAKRRKMDEISKRISGCKPELVLSGYTLYLRLFFSD</sequence>
<protein>
    <submittedName>
        <fullName evidence="2">Uncharacterized protein</fullName>
    </submittedName>
</protein>
<accession>A0A5N6NUS2</accession>
<comment type="caution">
    <text evidence="2">The sequence shown here is derived from an EMBL/GenBank/DDBJ whole genome shotgun (WGS) entry which is preliminary data.</text>
</comment>
<evidence type="ECO:0000313" key="2">
    <source>
        <dbReference type="EMBL" id="KAD5318020.1"/>
    </source>
</evidence>
<name>A0A5N6NUS2_9ASTR</name>
<proteinExistence type="predicted"/>
<feature type="compositionally biased region" description="Polar residues" evidence="1">
    <location>
        <begin position="45"/>
        <end position="54"/>
    </location>
</feature>